<protein>
    <submittedName>
        <fullName evidence="2">Peptidase M14</fullName>
    </submittedName>
</protein>
<dbReference type="SUPFAM" id="SSF53187">
    <property type="entry name" value="Zn-dependent exopeptidases"/>
    <property type="match status" value="1"/>
</dbReference>
<keyword evidence="3" id="KW-1185">Reference proteome</keyword>
<proteinExistence type="predicted"/>
<feature type="domain" description="Peptidase M14" evidence="1">
    <location>
        <begin position="39"/>
        <end position="138"/>
    </location>
</feature>
<dbReference type="Proteomes" id="UP001321186">
    <property type="component" value="Unassembled WGS sequence"/>
</dbReference>
<sequence length="399" mass="46001">MMFHLLLDQYESFQEKRISCRRFSEKIWHDLFQEWSENTLFSIRKLGETFEGRAIQEVRFGVGPIHIAAWSQMHGDEATATMALADIFLFLSQNEQDWHQLKKELHQKVSVFIIPQLNADGAKRWTRETALGIDMNRDALTQNCPEAKILARWLDEIKPIFSFNLHDHNRLYSVGKTRHQTHIALLATAGDEHGTWTASRLRAAKIANRMARQLQPLLPDKIAKWPDEFEARAFGDFAQGKGYGLVLLESGGAGWDLEKQILRKYHACLLLDAFHSIATETWRTEETLLYHHLPTNERQIFDILIKNAPLNQDAPIYRADIGLNIQESAKEDGSMEYAWVLEDIGDLSPWYGLTEIDGEALHLHSEKMLKKEGVYHQLLLTKNNQVAFDLHSYTLKINS</sequence>
<comment type="caution">
    <text evidence="2">The sequence shown here is derived from an EMBL/GenBank/DDBJ whole genome shotgun (WGS) entry which is preliminary data.</text>
</comment>
<evidence type="ECO:0000259" key="1">
    <source>
        <dbReference type="Pfam" id="PF00246"/>
    </source>
</evidence>
<evidence type="ECO:0000313" key="3">
    <source>
        <dbReference type="Proteomes" id="UP001321186"/>
    </source>
</evidence>
<dbReference type="Pfam" id="PF00246">
    <property type="entry name" value="Peptidase_M14"/>
    <property type="match status" value="1"/>
</dbReference>
<organism evidence="2 3">
    <name type="scientific">Aquirufa ecclesiirivi</name>
    <dbReference type="NCBI Taxonomy" id="2715124"/>
    <lineage>
        <taxon>Bacteria</taxon>
        <taxon>Pseudomonadati</taxon>
        <taxon>Bacteroidota</taxon>
        <taxon>Cytophagia</taxon>
        <taxon>Cytophagales</taxon>
        <taxon>Flectobacillaceae</taxon>
        <taxon>Aquirufa</taxon>
    </lineage>
</organism>
<dbReference type="EMBL" id="JAANOH010000002">
    <property type="protein sequence ID" value="MCZ2474902.1"/>
    <property type="molecule type" value="Genomic_DNA"/>
</dbReference>
<dbReference type="Gene3D" id="3.40.630.10">
    <property type="entry name" value="Zn peptidases"/>
    <property type="match status" value="1"/>
</dbReference>
<accession>A0ABT4JF47</accession>
<evidence type="ECO:0000313" key="2">
    <source>
        <dbReference type="EMBL" id="MCZ2474902.1"/>
    </source>
</evidence>
<dbReference type="InterPro" id="IPR000834">
    <property type="entry name" value="Peptidase_M14"/>
</dbReference>
<dbReference type="RefSeq" id="WP_269009816.1">
    <property type="nucleotide sequence ID" value="NZ_JAANOH010000002.1"/>
</dbReference>
<gene>
    <name evidence="2" type="ORF">G9H61_05565</name>
</gene>
<name>A0ABT4JF47_9BACT</name>
<reference evidence="2 3" key="1">
    <citation type="submission" date="2020-03" db="EMBL/GenBank/DDBJ databases">
        <authorList>
            <person name="Pitt A."/>
            <person name="Hahn M.W."/>
        </authorList>
    </citation>
    <scope>NUCLEOTIDE SEQUENCE [LARGE SCALE GENOMIC DNA]</scope>
    <source>
        <strain evidence="2 3">5A-MARBSE</strain>
    </source>
</reference>